<evidence type="ECO:0000256" key="1">
    <source>
        <dbReference type="SAM" id="MobiDB-lite"/>
    </source>
</evidence>
<accession>A0A2U1KRQ1</accession>
<reference evidence="2 3" key="1">
    <citation type="journal article" date="2018" name="Mol. Plant">
        <title>The genome of Artemisia annua provides insight into the evolution of Asteraceae family and artemisinin biosynthesis.</title>
        <authorList>
            <person name="Shen Q."/>
            <person name="Zhang L."/>
            <person name="Liao Z."/>
            <person name="Wang S."/>
            <person name="Yan T."/>
            <person name="Shi P."/>
            <person name="Liu M."/>
            <person name="Fu X."/>
            <person name="Pan Q."/>
            <person name="Wang Y."/>
            <person name="Lv Z."/>
            <person name="Lu X."/>
            <person name="Zhang F."/>
            <person name="Jiang W."/>
            <person name="Ma Y."/>
            <person name="Chen M."/>
            <person name="Hao X."/>
            <person name="Li L."/>
            <person name="Tang Y."/>
            <person name="Lv G."/>
            <person name="Zhou Y."/>
            <person name="Sun X."/>
            <person name="Brodelius P.E."/>
            <person name="Rose J.K.C."/>
            <person name="Tang K."/>
        </authorList>
    </citation>
    <scope>NUCLEOTIDE SEQUENCE [LARGE SCALE GENOMIC DNA]</scope>
    <source>
        <strain evidence="3">cv. Huhao1</strain>
        <tissue evidence="2">Leaf</tissue>
    </source>
</reference>
<comment type="caution">
    <text evidence="2">The sequence shown here is derived from an EMBL/GenBank/DDBJ whole genome shotgun (WGS) entry which is preliminary data.</text>
</comment>
<sequence length="284" mass="31292">MESYPNSCHFWTKDPEKIPRAIAWSKIHTKFDKKDYIVLFHQDAPPFQKLFPTNAKMKCRWYIRSVEYMSKSGSQMVETVDDLPLPVSDDEDRNMLAVTVYGGEGAVNDNPVAGGNEGAGETSMLTDVPELIIDDVVGGHPDDHEITNDNQEDVKKDVPEPSSVNVGVSPDRSLEVPRINKELIAAEVKSIKSKVGLVEKQVGDVDGKHLLDEISILKMRIGAAERAVGIKFADNLDGLTKGSPVDGGQIKLDAVDVPKNSLQGDECGETTRRYTRLRTGKRCS</sequence>
<feature type="region of interest" description="Disordered" evidence="1">
    <location>
        <begin position="138"/>
        <end position="170"/>
    </location>
</feature>
<name>A0A2U1KRQ1_ARTAN</name>
<keyword evidence="3" id="KW-1185">Reference proteome</keyword>
<dbReference type="AlphaFoldDB" id="A0A2U1KRQ1"/>
<evidence type="ECO:0000313" key="3">
    <source>
        <dbReference type="Proteomes" id="UP000245207"/>
    </source>
</evidence>
<evidence type="ECO:0000313" key="2">
    <source>
        <dbReference type="EMBL" id="PWA39444.1"/>
    </source>
</evidence>
<dbReference type="EMBL" id="PKPP01014633">
    <property type="protein sequence ID" value="PWA39444.1"/>
    <property type="molecule type" value="Genomic_DNA"/>
</dbReference>
<proteinExistence type="predicted"/>
<organism evidence="2 3">
    <name type="scientific">Artemisia annua</name>
    <name type="common">Sweet wormwood</name>
    <dbReference type="NCBI Taxonomy" id="35608"/>
    <lineage>
        <taxon>Eukaryota</taxon>
        <taxon>Viridiplantae</taxon>
        <taxon>Streptophyta</taxon>
        <taxon>Embryophyta</taxon>
        <taxon>Tracheophyta</taxon>
        <taxon>Spermatophyta</taxon>
        <taxon>Magnoliopsida</taxon>
        <taxon>eudicotyledons</taxon>
        <taxon>Gunneridae</taxon>
        <taxon>Pentapetalae</taxon>
        <taxon>asterids</taxon>
        <taxon>campanulids</taxon>
        <taxon>Asterales</taxon>
        <taxon>Asteraceae</taxon>
        <taxon>Asteroideae</taxon>
        <taxon>Anthemideae</taxon>
        <taxon>Artemisiinae</taxon>
        <taxon>Artemisia</taxon>
    </lineage>
</organism>
<feature type="compositionally biased region" description="Basic and acidic residues" evidence="1">
    <location>
        <begin position="140"/>
        <end position="159"/>
    </location>
</feature>
<protein>
    <submittedName>
        <fullName evidence="2">Uncharacterized protein</fullName>
    </submittedName>
</protein>
<dbReference type="Proteomes" id="UP000245207">
    <property type="component" value="Unassembled WGS sequence"/>
</dbReference>
<gene>
    <name evidence="2" type="ORF">CTI12_AA570890</name>
</gene>